<evidence type="ECO:0000256" key="6">
    <source>
        <dbReference type="ARBA" id="ARBA00023315"/>
    </source>
</evidence>
<keyword evidence="6 7" id="KW-0012">Acyltransferase</keyword>
<dbReference type="EMBL" id="CM001377">
    <property type="protein sequence ID" value="EHM10731.1"/>
    <property type="molecule type" value="Genomic_DNA"/>
</dbReference>
<keyword evidence="4 7" id="KW-0808">Transferase</keyword>
<keyword evidence="8" id="KW-1185">Reference proteome</keyword>
<keyword evidence="2" id="KW-1003">Cell membrane</keyword>
<sequence length="291" mass="32254">MTFSEWVLRALGRGALLSPVAFVMQRVVRGLAIALDLRGKVARRNIALAMGGLSDLEVRDLYRRGVDHLAWSLVECLALNVRPDLALEWVVSAEGLEELDGPIGEGRGVILVTGHLGNWELAAFWLAQSGYPLMPIVRPPDDGRQAGMLEEFRLRGGVRTIPKGDSMTRAVKALKGGAVLGVLADQHGGAEGMPAEFFGLVTSTVKGPSVFRYLTGMPVVLLEAWREGPFRHRLRFSPVEWDESGDKESRIALGVEAVNRALEGAIRRHPEQWFWHHRRFREAMRDRPVGL</sequence>
<dbReference type="HOGENOM" id="CLU_049421_4_0_0"/>
<dbReference type="AlphaFoldDB" id="H0UQ93"/>
<dbReference type="GO" id="GO:0016746">
    <property type="term" value="F:acyltransferase activity"/>
    <property type="evidence" value="ECO:0007669"/>
    <property type="project" value="UniProtKB-KW"/>
</dbReference>
<reference evidence="7 8" key="1">
    <citation type="submission" date="2011-10" db="EMBL/GenBank/DDBJ databases">
        <title>The Noncontiguous Finished genome of Thermanaerovibrio velox DSM 12556.</title>
        <authorList>
            <consortium name="US DOE Joint Genome Institute (JGI-PGF)"/>
            <person name="Lucas S."/>
            <person name="Copeland A."/>
            <person name="Lapidus A."/>
            <person name="Glavina del Rio T."/>
            <person name="Dalin E."/>
            <person name="Tice H."/>
            <person name="Bruce D."/>
            <person name="Goodwin L."/>
            <person name="Pitluck S."/>
            <person name="Peters L."/>
            <person name="Mikhailova N."/>
            <person name="Teshima H."/>
            <person name="Kyrpides N."/>
            <person name="Mavromatis K."/>
            <person name="Ivanova N."/>
            <person name="Markowitz V."/>
            <person name="Cheng J.-F."/>
            <person name="Hugenholtz P."/>
            <person name="Woyke T."/>
            <person name="Wu D."/>
            <person name="Spring S."/>
            <person name="Brambilla E.-M."/>
            <person name="Klenk H.-P."/>
            <person name="Eisen J.A."/>
        </authorList>
    </citation>
    <scope>NUCLEOTIDE SEQUENCE [LARGE SCALE GENOMIC DNA]</scope>
    <source>
        <strain evidence="7 8">DSM 12556</strain>
    </source>
</reference>
<dbReference type="PANTHER" id="PTHR30606">
    <property type="entry name" value="LIPID A BIOSYNTHESIS LAUROYL ACYLTRANSFERASE"/>
    <property type="match status" value="1"/>
</dbReference>
<dbReference type="Pfam" id="PF03279">
    <property type="entry name" value="Lip_A_acyltrans"/>
    <property type="match status" value="1"/>
</dbReference>
<gene>
    <name evidence="7" type="ORF">TheveDRAFT_1613</name>
</gene>
<dbReference type="InterPro" id="IPR004960">
    <property type="entry name" value="LipA_acyltrans"/>
</dbReference>
<accession>H0UQ93</accession>
<dbReference type="CDD" id="cd07984">
    <property type="entry name" value="LPLAT_LABLAT-like"/>
    <property type="match status" value="1"/>
</dbReference>
<proteinExistence type="predicted"/>
<keyword evidence="3" id="KW-0997">Cell inner membrane</keyword>
<evidence type="ECO:0000256" key="5">
    <source>
        <dbReference type="ARBA" id="ARBA00023136"/>
    </source>
</evidence>
<name>H0UQ93_9BACT</name>
<evidence type="ECO:0000256" key="2">
    <source>
        <dbReference type="ARBA" id="ARBA00022475"/>
    </source>
</evidence>
<dbReference type="STRING" id="926567.TheveDRAFT_1613"/>
<dbReference type="GO" id="GO:0009247">
    <property type="term" value="P:glycolipid biosynthetic process"/>
    <property type="evidence" value="ECO:0007669"/>
    <property type="project" value="UniProtKB-ARBA"/>
</dbReference>
<dbReference type="RefSeq" id="WP_006584226.1">
    <property type="nucleotide sequence ID" value="NZ_CM001377.1"/>
</dbReference>
<evidence type="ECO:0000313" key="8">
    <source>
        <dbReference type="Proteomes" id="UP000005730"/>
    </source>
</evidence>
<protein>
    <submittedName>
        <fullName evidence="7">Lauroyl/myristoyl acyltransferase</fullName>
    </submittedName>
</protein>
<evidence type="ECO:0000256" key="3">
    <source>
        <dbReference type="ARBA" id="ARBA00022519"/>
    </source>
</evidence>
<comment type="subcellular location">
    <subcellularLocation>
        <location evidence="1">Cell inner membrane</location>
    </subcellularLocation>
</comment>
<dbReference type="Proteomes" id="UP000005730">
    <property type="component" value="Chromosome"/>
</dbReference>
<dbReference type="eggNOG" id="COG1560">
    <property type="taxonomic scope" value="Bacteria"/>
</dbReference>
<evidence type="ECO:0000256" key="1">
    <source>
        <dbReference type="ARBA" id="ARBA00004533"/>
    </source>
</evidence>
<dbReference type="PANTHER" id="PTHR30606:SF10">
    <property type="entry name" value="PHOSPHATIDYLINOSITOL MANNOSIDE ACYLTRANSFERASE"/>
    <property type="match status" value="1"/>
</dbReference>
<organism evidence="7 8">
    <name type="scientific">Thermanaerovibrio velox DSM 12556</name>
    <dbReference type="NCBI Taxonomy" id="926567"/>
    <lineage>
        <taxon>Bacteria</taxon>
        <taxon>Thermotogati</taxon>
        <taxon>Synergistota</taxon>
        <taxon>Synergistia</taxon>
        <taxon>Synergistales</taxon>
        <taxon>Synergistaceae</taxon>
        <taxon>Thermanaerovibrio</taxon>
    </lineage>
</organism>
<evidence type="ECO:0000313" key="7">
    <source>
        <dbReference type="EMBL" id="EHM10731.1"/>
    </source>
</evidence>
<evidence type="ECO:0000256" key="4">
    <source>
        <dbReference type="ARBA" id="ARBA00022679"/>
    </source>
</evidence>
<dbReference type="GO" id="GO:0005886">
    <property type="term" value="C:plasma membrane"/>
    <property type="evidence" value="ECO:0007669"/>
    <property type="project" value="UniProtKB-SubCell"/>
</dbReference>
<keyword evidence="5" id="KW-0472">Membrane</keyword>